<comment type="caution">
    <text evidence="1">The sequence shown here is derived from an EMBL/GenBank/DDBJ whole genome shotgun (WGS) entry which is preliminary data.</text>
</comment>
<dbReference type="EMBL" id="QOVI01000010">
    <property type="protein sequence ID" value="RXG11532.1"/>
    <property type="molecule type" value="Genomic_DNA"/>
</dbReference>
<dbReference type="Proteomes" id="UP000289821">
    <property type="component" value="Unassembled WGS sequence"/>
</dbReference>
<name>A0A4Q0NQC6_9FLAO</name>
<sequence length="92" mass="10782">MSLQQIYDSIFDPFQNLSDENQIRIGMPTKASDGINISMLIFQPNDERITYSKRLLHFDELPYFVSSNNQPSLKIKISLLEFVMKHFNENIL</sequence>
<evidence type="ECO:0000313" key="2">
    <source>
        <dbReference type="Proteomes" id="UP000289821"/>
    </source>
</evidence>
<accession>A0A4Q0NQC6</accession>
<proteinExistence type="predicted"/>
<reference evidence="1 2" key="1">
    <citation type="submission" date="2018-07" db="EMBL/GenBank/DDBJ databases">
        <title>Leeuwenhoekiella genomics.</title>
        <authorList>
            <person name="Tahon G."/>
            <person name="Willems A."/>
        </authorList>
    </citation>
    <scope>NUCLEOTIDE SEQUENCE [LARGE SCALE GENOMIC DNA]</scope>
    <source>
        <strain evidence="1 2">R-50232</strain>
    </source>
</reference>
<evidence type="ECO:0000313" key="1">
    <source>
        <dbReference type="EMBL" id="RXG11532.1"/>
    </source>
</evidence>
<organism evidence="1 2">
    <name type="scientific">Leeuwenhoekiella aestuarii</name>
    <dbReference type="NCBI Taxonomy" id="2249426"/>
    <lineage>
        <taxon>Bacteria</taxon>
        <taxon>Pseudomonadati</taxon>
        <taxon>Bacteroidota</taxon>
        <taxon>Flavobacteriia</taxon>
        <taxon>Flavobacteriales</taxon>
        <taxon>Flavobacteriaceae</taxon>
        <taxon>Leeuwenhoekiella</taxon>
    </lineage>
</organism>
<protein>
    <submittedName>
        <fullName evidence="1">Uncharacterized protein</fullName>
    </submittedName>
</protein>
<keyword evidence="2" id="KW-1185">Reference proteome</keyword>
<dbReference type="AlphaFoldDB" id="A0A4Q0NQC6"/>
<gene>
    <name evidence="1" type="ORF">DSM04_11024</name>
</gene>